<accession>A0ACD0P4X0</accession>
<evidence type="ECO:0000313" key="2">
    <source>
        <dbReference type="Proteomes" id="UP000245626"/>
    </source>
</evidence>
<dbReference type="EMBL" id="KZ819743">
    <property type="protein sequence ID" value="PWN53070.1"/>
    <property type="molecule type" value="Genomic_DNA"/>
</dbReference>
<proteinExistence type="predicted"/>
<organism evidence="1 2">
    <name type="scientific">Violaceomyces palustris</name>
    <dbReference type="NCBI Taxonomy" id="1673888"/>
    <lineage>
        <taxon>Eukaryota</taxon>
        <taxon>Fungi</taxon>
        <taxon>Dikarya</taxon>
        <taxon>Basidiomycota</taxon>
        <taxon>Ustilaginomycotina</taxon>
        <taxon>Ustilaginomycetes</taxon>
        <taxon>Violaceomycetales</taxon>
        <taxon>Violaceomycetaceae</taxon>
        <taxon>Violaceomyces</taxon>
    </lineage>
</organism>
<gene>
    <name evidence="1" type="ORF">IE53DRAFT_373220</name>
</gene>
<evidence type="ECO:0000313" key="1">
    <source>
        <dbReference type="EMBL" id="PWN53070.1"/>
    </source>
</evidence>
<keyword evidence="2" id="KW-1185">Reference proteome</keyword>
<sequence length="545" mass="61151">MLERDQNSTTTPTPTENSTSSEAFPTDVGYLGTTRSGMPPFLVEVDRLNLSSTRTTTRGNSPVETRWFPIDGNSSSSEEEQFDIFKNLGNVSPYFSSQLFPETRNYSVLNETCKVEQVHMLHRHGSRYPTSYSTEGAPFFGSVINSIKNSSSTSYNPEFEAEGPLSFLNDWTYQLGAEVLVGLGRQQLFDSGVRTYYQYGRLYNESSQAHKPVVRTTSQSRMLDSARYFTLGFFGWDAPEKVDLEVILEGGSSLESGGFNDTLASYDTCDNANEIYFGDDPLASTWIPIYLANATERLQPYVKGLELNYTLVYGMQSLCAYETSALGYSDFCSLFTRSEWEGFEYSLDLEFQGDYGFMSPSGKAQGIGYVQEFLDRLTNTTLNVSEITTQNTTFDLNPTYFPLDQSLYFDFSHDDIILSVLVALNYTQFSDFLDPSQPDPKRNFKISNITPFAARLFFEIIDCQPEGEKYIRTILNEAIVPMDEGQGCDPPRKDGLCSLQQFIDHQKATAYQAANFDLACYGKNGTDFVVTGPVRNGTLYGSLNK</sequence>
<name>A0ACD0P4X0_9BASI</name>
<reference evidence="1 2" key="1">
    <citation type="journal article" date="2018" name="Mol. Biol. Evol.">
        <title>Broad Genomic Sampling Reveals a Smut Pathogenic Ancestry of the Fungal Clade Ustilaginomycotina.</title>
        <authorList>
            <person name="Kijpornyongpan T."/>
            <person name="Mondo S.J."/>
            <person name="Barry K."/>
            <person name="Sandor L."/>
            <person name="Lee J."/>
            <person name="Lipzen A."/>
            <person name="Pangilinan J."/>
            <person name="LaButti K."/>
            <person name="Hainaut M."/>
            <person name="Henrissat B."/>
            <person name="Grigoriev I.V."/>
            <person name="Spatafora J.W."/>
            <person name="Aime M.C."/>
        </authorList>
    </citation>
    <scope>NUCLEOTIDE SEQUENCE [LARGE SCALE GENOMIC DNA]</scope>
    <source>
        <strain evidence="1 2">SA 807</strain>
    </source>
</reference>
<protein>
    <submittedName>
        <fullName evidence="1">Phosphoglycerate mutase-like protein</fullName>
    </submittedName>
</protein>
<dbReference type="Proteomes" id="UP000245626">
    <property type="component" value="Unassembled WGS sequence"/>
</dbReference>